<organism evidence="1 2">
    <name type="scientific">Alicyclobacillus macrosporangiidus</name>
    <dbReference type="NCBI Taxonomy" id="392015"/>
    <lineage>
        <taxon>Bacteria</taxon>
        <taxon>Bacillati</taxon>
        <taxon>Bacillota</taxon>
        <taxon>Bacilli</taxon>
        <taxon>Bacillales</taxon>
        <taxon>Alicyclobacillaceae</taxon>
        <taxon>Alicyclobacillus</taxon>
    </lineage>
</organism>
<keyword evidence="2" id="KW-1185">Reference proteome</keyword>
<dbReference type="STRING" id="392015.SAMN05421543_1416"/>
<name>A0A1I7LEC4_9BACL</name>
<sequence>MDLATTTEIQALDAALTAAIQAAATKGEDAHHTLHLHGRGETGQVDWEARRCGADVEVVEALSDCGRRSMSRSR</sequence>
<protein>
    <submittedName>
        <fullName evidence="1">Uncharacterized protein</fullName>
    </submittedName>
</protein>
<proteinExistence type="predicted"/>
<evidence type="ECO:0000313" key="2">
    <source>
        <dbReference type="Proteomes" id="UP000183508"/>
    </source>
</evidence>
<accession>A0A1I7LEC4</accession>
<gene>
    <name evidence="1" type="ORF">SAMN05421543_1416</name>
</gene>
<dbReference type="EMBL" id="FPBV01000041">
    <property type="protein sequence ID" value="SFV08035.1"/>
    <property type="molecule type" value="Genomic_DNA"/>
</dbReference>
<dbReference type="AlphaFoldDB" id="A0A1I7LEC4"/>
<dbReference type="Proteomes" id="UP000183508">
    <property type="component" value="Unassembled WGS sequence"/>
</dbReference>
<reference evidence="2" key="1">
    <citation type="submission" date="2016-10" db="EMBL/GenBank/DDBJ databases">
        <authorList>
            <person name="Varghese N."/>
        </authorList>
    </citation>
    <scope>NUCLEOTIDE SEQUENCE [LARGE SCALE GENOMIC DNA]</scope>
    <source>
        <strain evidence="2">DSM 17980</strain>
    </source>
</reference>
<evidence type="ECO:0000313" key="1">
    <source>
        <dbReference type="EMBL" id="SFV08035.1"/>
    </source>
</evidence>